<sequence length="45" mass="4691">MLKGGGIALALPLLNSMGLAAPSKSMPRRMLVSYFSYGAYMPNGG</sequence>
<proteinExistence type="predicted"/>
<dbReference type="EMBL" id="UINC01064019">
    <property type="protein sequence ID" value="SVB92268.1"/>
    <property type="molecule type" value="Genomic_DNA"/>
</dbReference>
<feature type="non-terminal residue" evidence="1">
    <location>
        <position position="45"/>
    </location>
</feature>
<evidence type="ECO:0000313" key="1">
    <source>
        <dbReference type="EMBL" id="SVB92268.1"/>
    </source>
</evidence>
<name>A0A382HY97_9ZZZZ</name>
<protein>
    <submittedName>
        <fullName evidence="1">Uncharacterized protein</fullName>
    </submittedName>
</protein>
<dbReference type="AlphaFoldDB" id="A0A382HY97"/>
<gene>
    <name evidence="1" type="ORF">METZ01_LOCUS245122</name>
</gene>
<organism evidence="1">
    <name type="scientific">marine metagenome</name>
    <dbReference type="NCBI Taxonomy" id="408172"/>
    <lineage>
        <taxon>unclassified sequences</taxon>
        <taxon>metagenomes</taxon>
        <taxon>ecological metagenomes</taxon>
    </lineage>
</organism>
<accession>A0A382HY97</accession>
<reference evidence="1" key="1">
    <citation type="submission" date="2018-05" db="EMBL/GenBank/DDBJ databases">
        <authorList>
            <person name="Lanie J.A."/>
            <person name="Ng W.-L."/>
            <person name="Kazmierczak K.M."/>
            <person name="Andrzejewski T.M."/>
            <person name="Davidsen T.M."/>
            <person name="Wayne K.J."/>
            <person name="Tettelin H."/>
            <person name="Glass J.I."/>
            <person name="Rusch D."/>
            <person name="Podicherti R."/>
            <person name="Tsui H.-C.T."/>
            <person name="Winkler M.E."/>
        </authorList>
    </citation>
    <scope>NUCLEOTIDE SEQUENCE</scope>
</reference>